<name>A0ACB9FA30_CICIN</name>
<protein>
    <submittedName>
        <fullName evidence="1">Uncharacterized protein</fullName>
    </submittedName>
</protein>
<reference evidence="2" key="1">
    <citation type="journal article" date="2022" name="Mol. Ecol. Resour.">
        <title>The genomes of chicory, endive, great burdock and yacon provide insights into Asteraceae palaeo-polyploidization history and plant inulin production.</title>
        <authorList>
            <person name="Fan W."/>
            <person name="Wang S."/>
            <person name="Wang H."/>
            <person name="Wang A."/>
            <person name="Jiang F."/>
            <person name="Liu H."/>
            <person name="Zhao H."/>
            <person name="Xu D."/>
            <person name="Zhang Y."/>
        </authorList>
    </citation>
    <scope>NUCLEOTIDE SEQUENCE [LARGE SCALE GENOMIC DNA]</scope>
    <source>
        <strain evidence="2">cv. Punajuju</strain>
    </source>
</reference>
<proteinExistence type="predicted"/>
<evidence type="ECO:0000313" key="1">
    <source>
        <dbReference type="EMBL" id="KAI3767902.1"/>
    </source>
</evidence>
<sequence>MSFWSEYLYIINHVCLLHAATNLADERVLDISSGPTVKKRKGKEVATDVVNIRSGSTTKGKKQKISEKKLKEKEIRSKRKFENAPSHLKLKLKGKISEIPESKKNDTKKDKTKKVDTEYGPGLRRLSTRMKPGRICEAAAGFGKRQTDLRDDEYLSKPEPDVDVDEMVKEFADEEAFCVIVDIGFKKILKEKENMEIALAAGLAKFPESEILISWKNKITHMFSGETDSEDTESHDKGNENWNDEPYESPKKNEETETIESPKPDDLYKTPLQAVNETTVDTSSMTASQFFDLPGVAEEVIQLVDDTTAQKGLKEKGTVMETKELKHYVRRKRKLPRNLKSPFVSRVVSLSSNVISIEKDFCDSIFVSTRDYE</sequence>
<dbReference type="Proteomes" id="UP001055811">
    <property type="component" value="Linkage Group LG03"/>
</dbReference>
<accession>A0ACB9FA30</accession>
<organism evidence="1 2">
    <name type="scientific">Cichorium intybus</name>
    <name type="common">Chicory</name>
    <dbReference type="NCBI Taxonomy" id="13427"/>
    <lineage>
        <taxon>Eukaryota</taxon>
        <taxon>Viridiplantae</taxon>
        <taxon>Streptophyta</taxon>
        <taxon>Embryophyta</taxon>
        <taxon>Tracheophyta</taxon>
        <taxon>Spermatophyta</taxon>
        <taxon>Magnoliopsida</taxon>
        <taxon>eudicotyledons</taxon>
        <taxon>Gunneridae</taxon>
        <taxon>Pentapetalae</taxon>
        <taxon>asterids</taxon>
        <taxon>campanulids</taxon>
        <taxon>Asterales</taxon>
        <taxon>Asteraceae</taxon>
        <taxon>Cichorioideae</taxon>
        <taxon>Cichorieae</taxon>
        <taxon>Cichoriinae</taxon>
        <taxon>Cichorium</taxon>
    </lineage>
</organism>
<dbReference type="EMBL" id="CM042011">
    <property type="protein sequence ID" value="KAI3767902.1"/>
    <property type="molecule type" value="Genomic_DNA"/>
</dbReference>
<reference evidence="1 2" key="2">
    <citation type="journal article" date="2022" name="Mol. Ecol. Resour.">
        <title>The genomes of chicory, endive, great burdock and yacon provide insights into Asteraceae paleo-polyploidization history and plant inulin production.</title>
        <authorList>
            <person name="Fan W."/>
            <person name="Wang S."/>
            <person name="Wang H."/>
            <person name="Wang A."/>
            <person name="Jiang F."/>
            <person name="Liu H."/>
            <person name="Zhao H."/>
            <person name="Xu D."/>
            <person name="Zhang Y."/>
        </authorList>
    </citation>
    <scope>NUCLEOTIDE SEQUENCE [LARGE SCALE GENOMIC DNA]</scope>
    <source>
        <strain evidence="2">cv. Punajuju</strain>
        <tissue evidence="1">Leaves</tissue>
    </source>
</reference>
<gene>
    <name evidence="1" type="ORF">L2E82_18331</name>
</gene>
<evidence type="ECO:0000313" key="2">
    <source>
        <dbReference type="Proteomes" id="UP001055811"/>
    </source>
</evidence>
<keyword evidence="2" id="KW-1185">Reference proteome</keyword>
<comment type="caution">
    <text evidence="1">The sequence shown here is derived from an EMBL/GenBank/DDBJ whole genome shotgun (WGS) entry which is preliminary data.</text>
</comment>